<sequence>MKMLLSIRSLSLVLAGALSAMSAFAATYHVKPGGSDLADGLSDANAWATIAKVNAASLVAGDQVLFKAGGVYSDATLVPSHSGTSANRIIYGAYGTGAKPILTTAIVLPSSGWTTVGGSVYSRPLPVQTRMVTVNNTYMVRALTQAALLDGQYFWDAAATTLYVKDPAGSPNTTGKIYEAAQRNYVVHSSTGKTYLTFSGLRLEKANYNLAVVVSFSHHHTFENCEFYFASSNGQFASAGVIADRSDGVRVLNCRLAWLEGDGIYVQSGAGAEIIGNEIDHLLDEGGDNGPDCIQINGIKRPISNFIIKDNVVRRESNTTNKGCIIVADASGGTGGLISGNRVYKGKFGIAFYTKNTVVEYNYIEDAGSNDALRSWENLGQENNTIRYNVVNRCLGSGITIGAYVTSPAVAPPQANIHVYNNVFYDTLYGANFRVLMSGSFRNNIIWSSTGTMARRMRFTGPIGTGPGQTFVSDNNIVEDQATGDFAEWMGTDHATITAYRTASGQDTNTVTTNPLWVNAAGGNFHLQTASPAIDAGASFGSLVDFDGNPVPSGGATDIGAHEHGGLLAYEGFDYTTGTLTSASGGLGWTGSWTSTGTGVAEVLTGSLAWTGLPATGNHLRIYDATGGNQEITRTLTKTFGALSETYWISFLAKKRNSGRVAYLDLGSFSFKASSGNWQVKTSSTSFTDITGSNYAGLHLIVVRVDATVSGDTVYVWVDPVVASGEPSTTTAAVTLSDPGFTFNTVSIKHGPFGNHTQSCEWDELRFGQSFNAVVTGP</sequence>
<dbReference type="InterPro" id="IPR011050">
    <property type="entry name" value="Pectin_lyase_fold/virulence"/>
</dbReference>
<dbReference type="SMART" id="SM00710">
    <property type="entry name" value="PbH1"/>
    <property type="match status" value="7"/>
</dbReference>
<dbReference type="InterPro" id="IPR012334">
    <property type="entry name" value="Pectin_lyas_fold"/>
</dbReference>
<dbReference type="SUPFAM" id="SSF51126">
    <property type="entry name" value="Pectin lyase-like"/>
    <property type="match status" value="1"/>
</dbReference>
<dbReference type="NCBIfam" id="NF041518">
    <property type="entry name" value="choice_anch_Q"/>
    <property type="match status" value="1"/>
</dbReference>
<evidence type="ECO:0000256" key="1">
    <source>
        <dbReference type="SAM" id="SignalP"/>
    </source>
</evidence>
<protein>
    <submittedName>
        <fullName evidence="3">Right-handed parallel beta-helix repeat-containing protein</fullName>
    </submittedName>
</protein>
<dbReference type="InterPro" id="IPR039448">
    <property type="entry name" value="Beta_helix"/>
</dbReference>
<feature type="chain" id="PRO_5022141129" evidence="1">
    <location>
        <begin position="26"/>
        <end position="778"/>
    </location>
</feature>
<evidence type="ECO:0000313" key="4">
    <source>
        <dbReference type="Proteomes" id="UP000315648"/>
    </source>
</evidence>
<evidence type="ECO:0000259" key="2">
    <source>
        <dbReference type="Pfam" id="PF13229"/>
    </source>
</evidence>
<feature type="domain" description="Right handed beta helix" evidence="2">
    <location>
        <begin position="240"/>
        <end position="423"/>
    </location>
</feature>
<accession>A0A556QKG8</accession>
<reference evidence="3 4" key="1">
    <citation type="submission" date="2019-07" db="EMBL/GenBank/DDBJ databases">
        <title>Description of 53C-WASEF.</title>
        <authorList>
            <person name="Pitt A."/>
            <person name="Hahn M.W."/>
        </authorList>
    </citation>
    <scope>NUCLEOTIDE SEQUENCE [LARGE SCALE GENOMIC DNA]</scope>
    <source>
        <strain evidence="3 4">53C-WASEF</strain>
    </source>
</reference>
<dbReference type="InterPro" id="IPR006626">
    <property type="entry name" value="PbH1"/>
</dbReference>
<proteinExistence type="predicted"/>
<comment type="caution">
    <text evidence="3">The sequence shown here is derived from an EMBL/GenBank/DDBJ whole genome shotgun (WGS) entry which is preliminary data.</text>
</comment>
<feature type="signal peptide" evidence="1">
    <location>
        <begin position="1"/>
        <end position="25"/>
    </location>
</feature>
<dbReference type="EMBL" id="VMBG01000002">
    <property type="protein sequence ID" value="TSJ77140.1"/>
    <property type="molecule type" value="Genomic_DNA"/>
</dbReference>
<dbReference type="InterPro" id="IPR059226">
    <property type="entry name" value="Choice_anch_Q_dom"/>
</dbReference>
<organism evidence="3 4">
    <name type="scientific">Rariglobus hedericola</name>
    <dbReference type="NCBI Taxonomy" id="2597822"/>
    <lineage>
        <taxon>Bacteria</taxon>
        <taxon>Pseudomonadati</taxon>
        <taxon>Verrucomicrobiota</taxon>
        <taxon>Opitutia</taxon>
        <taxon>Opitutales</taxon>
        <taxon>Opitutaceae</taxon>
        <taxon>Rariglobus</taxon>
    </lineage>
</organism>
<dbReference type="AlphaFoldDB" id="A0A556QKG8"/>
<dbReference type="Gene3D" id="2.160.20.10">
    <property type="entry name" value="Single-stranded right-handed beta-helix, Pectin lyase-like"/>
    <property type="match status" value="1"/>
</dbReference>
<gene>
    <name evidence="3" type="ORF">FPL22_13640</name>
</gene>
<name>A0A556QKG8_9BACT</name>
<dbReference type="Pfam" id="PF13229">
    <property type="entry name" value="Beta_helix"/>
    <property type="match status" value="1"/>
</dbReference>
<dbReference type="Proteomes" id="UP000315648">
    <property type="component" value="Unassembled WGS sequence"/>
</dbReference>
<keyword evidence="1" id="KW-0732">Signal</keyword>
<dbReference type="OrthoDB" id="3333873at2"/>
<keyword evidence="4" id="KW-1185">Reference proteome</keyword>
<evidence type="ECO:0000313" key="3">
    <source>
        <dbReference type="EMBL" id="TSJ77140.1"/>
    </source>
</evidence>